<feature type="region of interest" description="Disordered" evidence="1">
    <location>
        <begin position="423"/>
        <end position="455"/>
    </location>
</feature>
<dbReference type="OrthoDB" id="2556502at2759"/>
<gene>
    <name evidence="2" type="ORF">UTRI_01211_B</name>
</gene>
<feature type="compositionally biased region" description="Polar residues" evidence="1">
    <location>
        <begin position="18"/>
        <end position="34"/>
    </location>
</feature>
<feature type="region of interest" description="Disordered" evidence="1">
    <location>
        <begin position="546"/>
        <end position="591"/>
    </location>
</feature>
<feature type="compositionally biased region" description="Low complexity" evidence="1">
    <location>
        <begin position="35"/>
        <end position="111"/>
    </location>
</feature>
<evidence type="ECO:0000313" key="2">
    <source>
        <dbReference type="EMBL" id="SPO21726.1"/>
    </source>
</evidence>
<proteinExistence type="predicted"/>
<evidence type="ECO:0000256" key="1">
    <source>
        <dbReference type="SAM" id="MobiDB-lite"/>
    </source>
</evidence>
<sequence>MPSVVVLIPGRDGDLAGTQPSLTSPSKQPHSLSQATTPPSVPSRSSPPSKSTASSLAAPSVSYTSRPPSSRPRQPLHVSTSSASLSFSSSLSRQPSSSSSTSSSSVSNGSQRSRKAHHDTPIDISDPFGSDAYMSSRRSPATGQDLYTCLWRLRDKKGVLDPKGHTFCGCQLMTADLLAKHVLTQHIVAAQPYSTHSVQRKIACKWGGCFNRHYDPPGLAAHLVHDHFTHQMGLKYACVAQHCSIKTVLTSHEALERHHTQYHSSATQSNQIRPFWQPTRALKDNKRASQLLAAIQKLDAAGSTVPRIPVSDSANPRFTPSSQRARMVRAINLKQKCFDPFDLRPGQGQDGQPWIRFYKRIQKCSEYDADLQAAHDAVFRATSYDELDLDRLHSQACDGVDLAHNSTLWAIEKGLQEAQLYQVDQPSSQQQKKSHHLSLPPETGGQVLLPPSSPESRVESISAASLASVEREMSFDASMSKQYRWVDSVIKMAPRKAAKGATTSTHFDDNSDSEEVLQDWAPPLRLQPYHTSSRCRFPIAEEETACQGRQRAIRRRAPQNPRNVSKSSSLSTQTSRSSSLSRQAPSSSLTPLSHLGVLSLDAAPLRFKRELQDDDSTLLDGRESDLLPPTSRIKLEEDAECFIDLTSDSGDETLPQSIKSSPTPVDEMRSITPLPVFVELESNALVETSPNLDRHKAAGKVEHCLTSISQQPILADVPVRNSCTTPDSQTELSHHIVPTSL</sequence>
<dbReference type="AlphaFoldDB" id="A0A5C3DX02"/>
<feature type="region of interest" description="Disordered" evidence="1">
    <location>
        <begin position="1"/>
        <end position="140"/>
    </location>
</feature>
<dbReference type="EMBL" id="OOIN01000003">
    <property type="protein sequence ID" value="SPO21726.1"/>
    <property type="molecule type" value="Genomic_DNA"/>
</dbReference>
<reference evidence="2 3" key="1">
    <citation type="submission" date="2018-03" db="EMBL/GenBank/DDBJ databases">
        <authorList>
            <person name="Guldener U."/>
        </authorList>
    </citation>
    <scope>NUCLEOTIDE SEQUENCE [LARGE SCALE GENOMIC DNA]</scope>
    <source>
        <strain evidence="2 3">NBRC100155</strain>
    </source>
</reference>
<protein>
    <submittedName>
        <fullName evidence="2">Uncharacterized protein</fullName>
    </submittedName>
</protein>
<name>A0A5C3DX02_9BASI</name>
<keyword evidence="3" id="KW-1185">Reference proteome</keyword>
<evidence type="ECO:0000313" key="3">
    <source>
        <dbReference type="Proteomes" id="UP000324022"/>
    </source>
</evidence>
<dbReference type="Proteomes" id="UP000324022">
    <property type="component" value="Unassembled WGS sequence"/>
</dbReference>
<feature type="compositionally biased region" description="Low complexity" evidence="1">
    <location>
        <begin position="565"/>
        <end position="588"/>
    </location>
</feature>
<organism evidence="2 3">
    <name type="scientific">Ustilago trichophora</name>
    <dbReference type="NCBI Taxonomy" id="86804"/>
    <lineage>
        <taxon>Eukaryota</taxon>
        <taxon>Fungi</taxon>
        <taxon>Dikarya</taxon>
        <taxon>Basidiomycota</taxon>
        <taxon>Ustilaginomycotina</taxon>
        <taxon>Ustilaginomycetes</taxon>
        <taxon>Ustilaginales</taxon>
        <taxon>Ustilaginaceae</taxon>
        <taxon>Ustilago</taxon>
    </lineage>
</organism>
<accession>A0A5C3DX02</accession>